<sequence length="32" mass="3891">MQEKGKILIERYMGEEKKYSSDVKKTEEKTQR</sequence>
<evidence type="ECO:0000313" key="1">
    <source>
        <dbReference type="EMBL" id="RQO86536.1"/>
    </source>
</evidence>
<dbReference type="EMBL" id="CM009291">
    <property type="protein sequence ID" value="RQO86536.1"/>
    <property type="molecule type" value="Genomic_DNA"/>
</dbReference>
<protein>
    <submittedName>
        <fullName evidence="1">Uncharacterized protein</fullName>
    </submittedName>
</protein>
<gene>
    <name evidence="1" type="ORF">POPTR_002G050066</name>
</gene>
<name>A0A3N7EH61_POPTR</name>
<dbReference type="InParanoid" id="A0A3N7EH61"/>
<dbReference type="Proteomes" id="UP000006729">
    <property type="component" value="Chromosome 2"/>
</dbReference>
<accession>A0A3N7EH61</accession>
<evidence type="ECO:0000313" key="2">
    <source>
        <dbReference type="Proteomes" id="UP000006729"/>
    </source>
</evidence>
<organism evidence="1 2">
    <name type="scientific">Populus trichocarpa</name>
    <name type="common">Western balsam poplar</name>
    <name type="synonym">Populus balsamifera subsp. trichocarpa</name>
    <dbReference type="NCBI Taxonomy" id="3694"/>
    <lineage>
        <taxon>Eukaryota</taxon>
        <taxon>Viridiplantae</taxon>
        <taxon>Streptophyta</taxon>
        <taxon>Embryophyta</taxon>
        <taxon>Tracheophyta</taxon>
        <taxon>Spermatophyta</taxon>
        <taxon>Magnoliopsida</taxon>
        <taxon>eudicotyledons</taxon>
        <taxon>Gunneridae</taxon>
        <taxon>Pentapetalae</taxon>
        <taxon>rosids</taxon>
        <taxon>fabids</taxon>
        <taxon>Malpighiales</taxon>
        <taxon>Salicaceae</taxon>
        <taxon>Saliceae</taxon>
        <taxon>Populus</taxon>
    </lineage>
</organism>
<keyword evidence="2" id="KW-1185">Reference proteome</keyword>
<dbReference type="AlphaFoldDB" id="A0A3N7EH61"/>
<proteinExistence type="predicted"/>
<reference evidence="1 2" key="1">
    <citation type="journal article" date="2006" name="Science">
        <title>The genome of black cottonwood, Populus trichocarpa (Torr. &amp; Gray).</title>
        <authorList>
            <person name="Tuskan G.A."/>
            <person name="Difazio S."/>
            <person name="Jansson S."/>
            <person name="Bohlmann J."/>
            <person name="Grigoriev I."/>
            <person name="Hellsten U."/>
            <person name="Putnam N."/>
            <person name="Ralph S."/>
            <person name="Rombauts S."/>
            <person name="Salamov A."/>
            <person name="Schein J."/>
            <person name="Sterck L."/>
            <person name="Aerts A."/>
            <person name="Bhalerao R.R."/>
            <person name="Bhalerao R.P."/>
            <person name="Blaudez D."/>
            <person name="Boerjan W."/>
            <person name="Brun A."/>
            <person name="Brunner A."/>
            <person name="Busov V."/>
            <person name="Campbell M."/>
            <person name="Carlson J."/>
            <person name="Chalot M."/>
            <person name="Chapman J."/>
            <person name="Chen G.L."/>
            <person name="Cooper D."/>
            <person name="Coutinho P.M."/>
            <person name="Couturier J."/>
            <person name="Covert S."/>
            <person name="Cronk Q."/>
            <person name="Cunningham R."/>
            <person name="Davis J."/>
            <person name="Degroeve S."/>
            <person name="Dejardin A."/>
            <person name="Depamphilis C."/>
            <person name="Detter J."/>
            <person name="Dirks B."/>
            <person name="Dubchak I."/>
            <person name="Duplessis S."/>
            <person name="Ehlting J."/>
            <person name="Ellis B."/>
            <person name="Gendler K."/>
            <person name="Goodstein D."/>
            <person name="Gribskov M."/>
            <person name="Grimwood J."/>
            <person name="Groover A."/>
            <person name="Gunter L."/>
            <person name="Hamberger B."/>
            <person name="Heinze B."/>
            <person name="Helariutta Y."/>
            <person name="Henrissat B."/>
            <person name="Holligan D."/>
            <person name="Holt R."/>
            <person name="Huang W."/>
            <person name="Islam-Faridi N."/>
            <person name="Jones S."/>
            <person name="Jones-Rhoades M."/>
            <person name="Jorgensen R."/>
            <person name="Joshi C."/>
            <person name="Kangasjarvi J."/>
            <person name="Karlsson J."/>
            <person name="Kelleher C."/>
            <person name="Kirkpatrick R."/>
            <person name="Kirst M."/>
            <person name="Kohler A."/>
            <person name="Kalluri U."/>
            <person name="Larimer F."/>
            <person name="Leebens-Mack J."/>
            <person name="Leple J.C."/>
            <person name="Locascio P."/>
            <person name="Lou Y."/>
            <person name="Lucas S."/>
            <person name="Martin F."/>
            <person name="Montanini B."/>
            <person name="Napoli C."/>
            <person name="Nelson D.R."/>
            <person name="Nelson C."/>
            <person name="Nieminen K."/>
            <person name="Nilsson O."/>
            <person name="Pereda V."/>
            <person name="Peter G."/>
            <person name="Philippe R."/>
            <person name="Pilate G."/>
            <person name="Poliakov A."/>
            <person name="Razumovskaya J."/>
            <person name="Richardson P."/>
            <person name="Rinaldi C."/>
            <person name="Ritland K."/>
            <person name="Rouze P."/>
            <person name="Ryaboy D."/>
            <person name="Schmutz J."/>
            <person name="Schrader J."/>
            <person name="Segerman B."/>
            <person name="Shin H."/>
            <person name="Siddiqui A."/>
            <person name="Sterky F."/>
            <person name="Terry A."/>
            <person name="Tsai C.J."/>
            <person name="Uberbacher E."/>
            <person name="Unneberg P."/>
            <person name="Vahala J."/>
            <person name="Wall K."/>
            <person name="Wessler S."/>
            <person name="Yang G."/>
            <person name="Yin T."/>
            <person name="Douglas C."/>
            <person name="Marra M."/>
            <person name="Sandberg G."/>
            <person name="Van de Peer Y."/>
            <person name="Rokhsar D."/>
        </authorList>
    </citation>
    <scope>NUCLEOTIDE SEQUENCE [LARGE SCALE GENOMIC DNA]</scope>
    <source>
        <strain evidence="2">cv. Nisqually</strain>
    </source>
</reference>